<dbReference type="HAMAP" id="MF_01899">
    <property type="entry name" value="RNase_D"/>
    <property type="match status" value="1"/>
</dbReference>
<dbReference type="InterPro" id="IPR002562">
    <property type="entry name" value="3'-5'_exonuclease_dom"/>
</dbReference>
<dbReference type="InterPro" id="IPR044876">
    <property type="entry name" value="HRDC_dom_sf"/>
</dbReference>
<dbReference type="Pfam" id="PF01612">
    <property type="entry name" value="DNA_pol_A_exo1"/>
    <property type="match status" value="1"/>
</dbReference>
<dbReference type="PANTHER" id="PTHR47649:SF1">
    <property type="entry name" value="RIBONUCLEASE D"/>
    <property type="match status" value="1"/>
</dbReference>
<proteinExistence type="inferred from homology"/>
<comment type="subcellular location">
    <subcellularLocation>
        <location evidence="6">Cytoplasm</location>
    </subcellularLocation>
</comment>
<dbReference type="Pfam" id="PF00570">
    <property type="entry name" value="HRDC"/>
    <property type="match status" value="1"/>
</dbReference>
<dbReference type="AlphaFoldDB" id="A0A109K5L9"/>
<dbReference type="SUPFAM" id="SSF47819">
    <property type="entry name" value="HRDC-like"/>
    <property type="match status" value="2"/>
</dbReference>
<dbReference type="InterPro" id="IPR051086">
    <property type="entry name" value="RNase_D-like"/>
</dbReference>
<dbReference type="PANTHER" id="PTHR47649">
    <property type="entry name" value="RIBONUCLEASE D"/>
    <property type="match status" value="1"/>
</dbReference>
<dbReference type="InterPro" id="IPR006292">
    <property type="entry name" value="RNase_D"/>
</dbReference>
<evidence type="ECO:0000259" key="7">
    <source>
        <dbReference type="PROSITE" id="PS50967"/>
    </source>
</evidence>
<dbReference type="NCBIfam" id="TIGR01388">
    <property type="entry name" value="rnd"/>
    <property type="match status" value="1"/>
</dbReference>
<evidence type="ECO:0000256" key="4">
    <source>
        <dbReference type="ARBA" id="ARBA00022801"/>
    </source>
</evidence>
<accession>A0A109K5L9</accession>
<dbReference type="RefSeq" id="WP_066498374.1">
    <property type="nucleotide sequence ID" value="NZ_LNCU01000003.1"/>
</dbReference>
<dbReference type="GO" id="GO:0000166">
    <property type="term" value="F:nucleotide binding"/>
    <property type="evidence" value="ECO:0007669"/>
    <property type="project" value="InterPro"/>
</dbReference>
<keyword evidence="4 6" id="KW-0378">Hydrolase</keyword>
<dbReference type="SMART" id="SM00474">
    <property type="entry name" value="35EXOc"/>
    <property type="match status" value="1"/>
</dbReference>
<dbReference type="CDD" id="cd06142">
    <property type="entry name" value="RNaseD_exo"/>
    <property type="match status" value="1"/>
</dbReference>
<evidence type="ECO:0000256" key="5">
    <source>
        <dbReference type="ARBA" id="ARBA00022839"/>
    </source>
</evidence>
<dbReference type="InterPro" id="IPR036397">
    <property type="entry name" value="RNaseH_sf"/>
</dbReference>
<comment type="catalytic activity">
    <reaction evidence="6">
        <text>Exonucleolytic cleavage that removes extra residues from the 3'-terminus of tRNA to produce 5'-mononucleotides.</text>
        <dbReference type="EC" id="3.1.13.5"/>
    </reaction>
</comment>
<dbReference type="GO" id="GO:0005737">
    <property type="term" value="C:cytoplasm"/>
    <property type="evidence" value="ECO:0007669"/>
    <property type="project" value="UniProtKB-SubCell"/>
</dbReference>
<keyword evidence="9" id="KW-1185">Reference proteome</keyword>
<dbReference type="EMBL" id="LNCU01000003">
    <property type="protein sequence ID" value="KWV61138.1"/>
    <property type="molecule type" value="Genomic_DNA"/>
</dbReference>
<gene>
    <name evidence="6" type="primary">rnd</name>
    <name evidence="8" type="ORF">AS156_25255</name>
</gene>
<evidence type="ECO:0000256" key="1">
    <source>
        <dbReference type="ARBA" id="ARBA00022490"/>
    </source>
</evidence>
<organism evidence="8 9">
    <name type="scientific">Bradyrhizobium macuxiense</name>
    <dbReference type="NCBI Taxonomy" id="1755647"/>
    <lineage>
        <taxon>Bacteria</taxon>
        <taxon>Pseudomonadati</taxon>
        <taxon>Pseudomonadota</taxon>
        <taxon>Alphaproteobacteria</taxon>
        <taxon>Hyphomicrobiales</taxon>
        <taxon>Nitrobacteraceae</taxon>
        <taxon>Bradyrhizobium</taxon>
    </lineage>
</organism>
<dbReference type="EC" id="3.1.13.5" evidence="6"/>
<evidence type="ECO:0000256" key="2">
    <source>
        <dbReference type="ARBA" id="ARBA00022694"/>
    </source>
</evidence>
<dbReference type="OrthoDB" id="9800549at2"/>
<name>A0A109K5L9_9BRAD</name>
<dbReference type="Gene3D" id="1.10.150.80">
    <property type="entry name" value="HRDC domain"/>
    <property type="match status" value="1"/>
</dbReference>
<dbReference type="InterPro" id="IPR012337">
    <property type="entry name" value="RNaseH-like_sf"/>
</dbReference>
<dbReference type="InterPro" id="IPR002121">
    <property type="entry name" value="HRDC_dom"/>
</dbReference>
<dbReference type="GO" id="GO:0003676">
    <property type="term" value="F:nucleic acid binding"/>
    <property type="evidence" value="ECO:0007669"/>
    <property type="project" value="InterPro"/>
</dbReference>
<dbReference type="InterPro" id="IPR010997">
    <property type="entry name" value="HRDC-like_sf"/>
</dbReference>
<dbReference type="Proteomes" id="UP000057737">
    <property type="component" value="Unassembled WGS sequence"/>
</dbReference>
<evidence type="ECO:0000313" key="8">
    <source>
        <dbReference type="EMBL" id="KWV61138.1"/>
    </source>
</evidence>
<dbReference type="Gene3D" id="3.30.420.10">
    <property type="entry name" value="Ribonuclease H-like superfamily/Ribonuclease H"/>
    <property type="match status" value="1"/>
</dbReference>
<evidence type="ECO:0000313" key="9">
    <source>
        <dbReference type="Proteomes" id="UP000057737"/>
    </source>
</evidence>
<sequence>MDLITTTSELAAVCDRLAKHKVITVDTEFLRETTYYPLLCVVQMASAEEAVVIDALAPGIDLKPFFDLMSNEAVLKVFHAARQDIEIVWHLSGTIPHPIFDTQVAAMVLGYGDSIAYDQLVDRVTGHRPDKTHRFTDWSRRPLTSEQVTYAVSDVTHLREVFAVLDADLKKRGRSDWVSEEMEILTSPKTYDFHPERAWERLKTRVRKPRELAVLIEVAAWREQEAQSRDVPRSRVLKDDAVGDIATHAPTSIEKLANLRSLPKGFERSKWGADIIAAVQRGLARDQASLPKLEKPRNNANGAATVELLKVLLRMTSERHGVASKVIATVDDLEQIAASDQAEVGALHGWRRELFGEAALKLKHGQVALAIDKGRVVRVDRG</sequence>
<feature type="domain" description="HRDC" evidence="7">
    <location>
        <begin position="208"/>
        <end position="289"/>
    </location>
</feature>
<reference evidence="8 9" key="1">
    <citation type="submission" date="2015-11" db="EMBL/GenBank/DDBJ databases">
        <title>Draft Genome Sequence of the Strain BR 10303 (Bradyrhizobium sp.) isolated from nodules of Centrolobium paraense.</title>
        <authorList>
            <person name="Zelli J.E."/>
            <person name="Simoes-Araujo J.L."/>
            <person name="Barauna A.C."/>
            <person name="Silva K."/>
        </authorList>
    </citation>
    <scope>NUCLEOTIDE SEQUENCE [LARGE SCALE GENOMIC DNA]</scope>
    <source>
        <strain evidence="8 9">BR 10303</strain>
    </source>
</reference>
<dbReference type="GO" id="GO:0008408">
    <property type="term" value="F:3'-5' exonuclease activity"/>
    <property type="evidence" value="ECO:0007669"/>
    <property type="project" value="InterPro"/>
</dbReference>
<evidence type="ECO:0000256" key="6">
    <source>
        <dbReference type="HAMAP-Rule" id="MF_01899"/>
    </source>
</evidence>
<keyword evidence="1 6" id="KW-0963">Cytoplasm</keyword>
<keyword evidence="3 6" id="KW-0540">Nuclease</keyword>
<keyword evidence="2 6" id="KW-0819">tRNA processing</keyword>
<evidence type="ECO:0000256" key="3">
    <source>
        <dbReference type="ARBA" id="ARBA00022722"/>
    </source>
</evidence>
<keyword evidence="5 6" id="KW-0269">Exonuclease</keyword>
<dbReference type="PROSITE" id="PS50967">
    <property type="entry name" value="HRDC"/>
    <property type="match status" value="1"/>
</dbReference>
<dbReference type="GO" id="GO:0042780">
    <property type="term" value="P:tRNA 3'-end processing"/>
    <property type="evidence" value="ECO:0007669"/>
    <property type="project" value="UniProtKB-UniRule"/>
</dbReference>
<dbReference type="SUPFAM" id="SSF53098">
    <property type="entry name" value="Ribonuclease H-like"/>
    <property type="match status" value="1"/>
</dbReference>
<protein>
    <recommendedName>
        <fullName evidence="6">Ribonuclease D</fullName>
        <shortName evidence="6">RNase D</shortName>
        <ecNumber evidence="6">3.1.13.5</ecNumber>
    </recommendedName>
</protein>
<dbReference type="GO" id="GO:0033890">
    <property type="term" value="F:ribonuclease D activity"/>
    <property type="evidence" value="ECO:0007669"/>
    <property type="project" value="UniProtKB-UniRule"/>
</dbReference>
<comment type="function">
    <text evidence="6">Exonuclease involved in the 3' processing of various precursor tRNAs. Initiates hydrolysis at the 3'-terminus of an RNA molecule and releases 5'-mononucleotides.</text>
</comment>
<comment type="cofactor">
    <cofactor evidence="6">
        <name>a divalent metal cation</name>
        <dbReference type="ChEBI" id="CHEBI:60240"/>
    </cofactor>
</comment>
<comment type="similarity">
    <text evidence="6">Belongs to the RNase D family.</text>
</comment>
<comment type="caution">
    <text evidence="8">The sequence shown here is derived from an EMBL/GenBank/DDBJ whole genome shotgun (WGS) entry which is preliminary data.</text>
</comment>